<dbReference type="GO" id="GO:0005509">
    <property type="term" value="F:calcium ion binding"/>
    <property type="evidence" value="ECO:0007669"/>
    <property type="project" value="InterPro"/>
</dbReference>
<dbReference type="PANTHER" id="PTHR47319">
    <property type="entry name" value="CALCIUM-BINDING PROTEIN KIC"/>
    <property type="match status" value="1"/>
</dbReference>
<dbReference type="InterPro" id="IPR044205">
    <property type="entry name" value="KIC/PBP1/KRP1"/>
</dbReference>
<comment type="caution">
    <text evidence="3">The sequence shown here is derived from an EMBL/GenBank/DDBJ whole genome shotgun (WGS) entry which is preliminary data.</text>
</comment>
<evidence type="ECO:0000256" key="1">
    <source>
        <dbReference type="ARBA" id="ARBA00022837"/>
    </source>
</evidence>
<dbReference type="Gene3D" id="1.10.238.10">
    <property type="entry name" value="EF-hand"/>
    <property type="match status" value="1"/>
</dbReference>
<dbReference type="Pfam" id="PF13833">
    <property type="entry name" value="EF-hand_8"/>
    <property type="match status" value="1"/>
</dbReference>
<sequence>MTFGLNPMNQRPDSMVEDSLEFKDFLPFMAMRLGPEGLIEELCKGFRLLMDTMKGVITLESLRRNAVRLGLEGLADDELLGMLREGDLDEDGALDQTEFCILMFRLSPELMQGSRRMLDEALGMGLSSVVL</sequence>
<evidence type="ECO:0000313" key="3">
    <source>
        <dbReference type="EMBL" id="KAG1347227.1"/>
    </source>
</evidence>
<reference evidence="3" key="1">
    <citation type="journal article" date="2017" name="Gigascience">
        <title>The genome draft of coconut (Cocos nucifera).</title>
        <authorList>
            <person name="Xiao Y."/>
            <person name="Xu P."/>
            <person name="Fan H."/>
            <person name="Baudouin L."/>
            <person name="Xia W."/>
            <person name="Bocs S."/>
            <person name="Xu J."/>
            <person name="Li Q."/>
            <person name="Guo A."/>
            <person name="Zhou L."/>
            <person name="Li J."/>
            <person name="Wu Y."/>
            <person name="Ma Z."/>
            <person name="Armero A."/>
            <person name="Issali A.E."/>
            <person name="Liu N."/>
            <person name="Peng M."/>
            <person name="Yang Y."/>
        </authorList>
    </citation>
    <scope>NUCLEOTIDE SEQUENCE</scope>
    <source>
        <tissue evidence="3">Spear leaf of Hainan Tall coconut</tissue>
    </source>
</reference>
<evidence type="ECO:0000259" key="2">
    <source>
        <dbReference type="PROSITE" id="PS50222"/>
    </source>
</evidence>
<dbReference type="Proteomes" id="UP000797356">
    <property type="component" value="Chromosome 6"/>
</dbReference>
<dbReference type="OrthoDB" id="343296at2759"/>
<dbReference type="InterPro" id="IPR018247">
    <property type="entry name" value="EF_Hand_1_Ca_BS"/>
</dbReference>
<evidence type="ECO:0000313" key="4">
    <source>
        <dbReference type="Proteomes" id="UP000797356"/>
    </source>
</evidence>
<dbReference type="InterPro" id="IPR002048">
    <property type="entry name" value="EF_hand_dom"/>
</dbReference>
<feature type="domain" description="EF-hand" evidence="2">
    <location>
        <begin position="74"/>
        <end position="109"/>
    </location>
</feature>
<dbReference type="InterPro" id="IPR011992">
    <property type="entry name" value="EF-hand-dom_pair"/>
</dbReference>
<proteinExistence type="predicted"/>
<dbReference type="PROSITE" id="PS00018">
    <property type="entry name" value="EF_HAND_1"/>
    <property type="match status" value="1"/>
</dbReference>
<organism evidence="3 4">
    <name type="scientific">Cocos nucifera</name>
    <name type="common">Coconut palm</name>
    <dbReference type="NCBI Taxonomy" id="13894"/>
    <lineage>
        <taxon>Eukaryota</taxon>
        <taxon>Viridiplantae</taxon>
        <taxon>Streptophyta</taxon>
        <taxon>Embryophyta</taxon>
        <taxon>Tracheophyta</taxon>
        <taxon>Spermatophyta</taxon>
        <taxon>Magnoliopsida</taxon>
        <taxon>Liliopsida</taxon>
        <taxon>Arecaceae</taxon>
        <taxon>Arecoideae</taxon>
        <taxon>Cocoseae</taxon>
        <taxon>Attaleinae</taxon>
        <taxon>Cocos</taxon>
    </lineage>
</organism>
<keyword evidence="1" id="KW-0106">Calcium</keyword>
<dbReference type="PROSITE" id="PS50222">
    <property type="entry name" value="EF_HAND_2"/>
    <property type="match status" value="1"/>
</dbReference>
<gene>
    <name evidence="3" type="ORF">COCNU_06G010560</name>
</gene>
<protein>
    <submittedName>
        <fullName evidence="3">Calcium-binding protein PBP1</fullName>
    </submittedName>
</protein>
<reference evidence="3" key="2">
    <citation type="submission" date="2019-07" db="EMBL/GenBank/DDBJ databases">
        <authorList>
            <person name="Yang Y."/>
            <person name="Bocs S."/>
            <person name="Baudouin L."/>
        </authorList>
    </citation>
    <scope>NUCLEOTIDE SEQUENCE</scope>
    <source>
        <tissue evidence="3">Spear leaf of Hainan Tall coconut</tissue>
    </source>
</reference>
<keyword evidence="4" id="KW-1185">Reference proteome</keyword>
<accession>A0A8K0N3M8</accession>
<dbReference type="SUPFAM" id="SSF47473">
    <property type="entry name" value="EF-hand"/>
    <property type="match status" value="1"/>
</dbReference>
<dbReference type="AlphaFoldDB" id="A0A8K0N3M8"/>
<dbReference type="PANTHER" id="PTHR47319:SF6">
    <property type="entry name" value="OS06G0683400 PROTEIN"/>
    <property type="match status" value="1"/>
</dbReference>
<name>A0A8K0N3M8_COCNU</name>
<dbReference type="EMBL" id="CM017877">
    <property type="protein sequence ID" value="KAG1347227.1"/>
    <property type="molecule type" value="Genomic_DNA"/>
</dbReference>